<keyword evidence="6" id="KW-0175">Coiled coil</keyword>
<feature type="coiled-coil region" evidence="6">
    <location>
        <begin position="148"/>
        <end position="175"/>
    </location>
</feature>
<accession>A0ABU5QSX0</accession>
<feature type="domain" description="Histidine kinase" evidence="7">
    <location>
        <begin position="318"/>
        <end position="532"/>
    </location>
</feature>
<dbReference type="InterPro" id="IPR052162">
    <property type="entry name" value="Sensor_kinase/Photoreceptor"/>
</dbReference>
<dbReference type="SUPFAM" id="SSF47384">
    <property type="entry name" value="Homodimeric domain of signal transducing histidine kinase"/>
    <property type="match status" value="1"/>
</dbReference>
<evidence type="ECO:0000256" key="3">
    <source>
        <dbReference type="ARBA" id="ARBA00022553"/>
    </source>
</evidence>
<evidence type="ECO:0000256" key="2">
    <source>
        <dbReference type="ARBA" id="ARBA00012438"/>
    </source>
</evidence>
<dbReference type="InterPro" id="IPR013656">
    <property type="entry name" value="PAS_4"/>
</dbReference>
<feature type="domain" description="PAS" evidence="8">
    <location>
        <begin position="165"/>
        <end position="235"/>
    </location>
</feature>
<dbReference type="Pfam" id="PF08448">
    <property type="entry name" value="PAS_4"/>
    <property type="match status" value="1"/>
</dbReference>
<name>A0ABU5QSX0_9BACT</name>
<dbReference type="GO" id="GO:0005524">
    <property type="term" value="F:ATP binding"/>
    <property type="evidence" value="ECO:0007669"/>
    <property type="project" value="UniProtKB-KW"/>
</dbReference>
<gene>
    <name evidence="9" type="ORF">VB264_16955</name>
</gene>
<dbReference type="InterPro" id="IPR000014">
    <property type="entry name" value="PAS"/>
</dbReference>
<evidence type="ECO:0000256" key="4">
    <source>
        <dbReference type="ARBA" id="ARBA00022679"/>
    </source>
</evidence>
<dbReference type="SMART" id="SM00091">
    <property type="entry name" value="PAS"/>
    <property type="match status" value="1"/>
</dbReference>
<dbReference type="EMBL" id="JAYFUL010000031">
    <property type="protein sequence ID" value="MEA5259491.1"/>
    <property type="molecule type" value="Genomic_DNA"/>
</dbReference>
<dbReference type="InterPro" id="IPR003661">
    <property type="entry name" value="HisK_dim/P_dom"/>
</dbReference>
<dbReference type="SUPFAM" id="SSF55874">
    <property type="entry name" value="ATPase domain of HSP90 chaperone/DNA topoisomerase II/histidine kinase"/>
    <property type="match status" value="1"/>
</dbReference>
<keyword evidence="3" id="KW-0597">Phosphoprotein</keyword>
<reference evidence="9 10" key="1">
    <citation type="submission" date="2023-12" db="EMBL/GenBank/DDBJ databases">
        <title>Novel species of the genus Arcicella isolated from rivers.</title>
        <authorList>
            <person name="Lu H."/>
        </authorList>
    </citation>
    <scope>NUCLEOTIDE SEQUENCE [LARGE SCALE GENOMIC DNA]</scope>
    <source>
        <strain evidence="9 10">LMG 21963</strain>
    </source>
</reference>
<evidence type="ECO:0000313" key="9">
    <source>
        <dbReference type="EMBL" id="MEA5259491.1"/>
    </source>
</evidence>
<protein>
    <recommendedName>
        <fullName evidence="2">histidine kinase</fullName>
        <ecNumber evidence="2">2.7.13.3</ecNumber>
    </recommendedName>
</protein>
<keyword evidence="5" id="KW-0418">Kinase</keyword>
<dbReference type="PANTHER" id="PTHR43304:SF1">
    <property type="entry name" value="PAC DOMAIN-CONTAINING PROTEIN"/>
    <property type="match status" value="1"/>
</dbReference>
<proteinExistence type="predicted"/>
<evidence type="ECO:0000313" key="10">
    <source>
        <dbReference type="Proteomes" id="UP001304671"/>
    </source>
</evidence>
<sequence length="533" mass="60022">MKEIIRISLDNEMDLILAHKRSIKLAELCSLLASSQTRFATAVSEIARCAIASGQESYLILGIDSLNGGKKEIVAVLYDKVDLAGCNPEAFFYAKKVLKDVSAHCEDDIYTITLRAKVPYSGLLSEKWVNSFVDYFRQEPPISPYDEIRKKNIQLIELADRLSESENDYRQLTDTLPFIVFSVSKSEKVFVANKNAENILGSNFKEFSAATIQQIIHAQDTEQVIKAWNSAKKKQTVQTVQARVISTKEPIWYQISLVPHNDERTAGWIISMVNIHAQKLVEETLKDNNELKEAKEKLRQSNDELQKKNKELEQFAYIASHDLQEPLRKIRNFISLAQHNRSDIDKQNLYYSKINASAERMSQLIIDVLSYSKLAVTSDTFEFTDLNSVLSDVINDFEFLLSEKKAVLTVEPMPSVLGKPVQLGQLFYNLISNSLKFSEETPVIHISHQVINDNGIALNKIVVSDNGIGIEPHHVDKLFTIFKRLHPQSAYPGTGIGLALCKKIVENHGGRIEIDSNSNGGTDVIVYLPYTAA</sequence>
<feature type="coiled-coil region" evidence="6">
    <location>
        <begin position="277"/>
        <end position="315"/>
    </location>
</feature>
<dbReference type="RefSeq" id="WP_323251158.1">
    <property type="nucleotide sequence ID" value="NZ_JAYFUL010000031.1"/>
</dbReference>
<dbReference type="InterPro" id="IPR036890">
    <property type="entry name" value="HATPase_C_sf"/>
</dbReference>
<dbReference type="InterPro" id="IPR005467">
    <property type="entry name" value="His_kinase_dom"/>
</dbReference>
<evidence type="ECO:0000256" key="1">
    <source>
        <dbReference type="ARBA" id="ARBA00000085"/>
    </source>
</evidence>
<dbReference type="SUPFAM" id="SSF55785">
    <property type="entry name" value="PYP-like sensor domain (PAS domain)"/>
    <property type="match status" value="1"/>
</dbReference>
<dbReference type="Gene3D" id="3.30.450.20">
    <property type="entry name" value="PAS domain"/>
    <property type="match status" value="1"/>
</dbReference>
<dbReference type="InterPro" id="IPR036097">
    <property type="entry name" value="HisK_dim/P_sf"/>
</dbReference>
<keyword evidence="10" id="KW-1185">Reference proteome</keyword>
<dbReference type="Gene3D" id="1.10.287.130">
    <property type="match status" value="1"/>
</dbReference>
<comment type="catalytic activity">
    <reaction evidence="1">
        <text>ATP + protein L-histidine = ADP + protein N-phospho-L-histidine.</text>
        <dbReference type="EC" id="2.7.13.3"/>
    </reaction>
</comment>
<dbReference type="CDD" id="cd00130">
    <property type="entry name" value="PAS"/>
    <property type="match status" value="1"/>
</dbReference>
<dbReference type="EC" id="2.7.13.3" evidence="2"/>
<keyword evidence="9" id="KW-0067">ATP-binding</keyword>
<keyword evidence="9" id="KW-0547">Nucleotide-binding</keyword>
<dbReference type="NCBIfam" id="TIGR00229">
    <property type="entry name" value="sensory_box"/>
    <property type="match status" value="1"/>
</dbReference>
<dbReference type="PANTHER" id="PTHR43304">
    <property type="entry name" value="PHYTOCHROME-LIKE PROTEIN CPH1"/>
    <property type="match status" value="1"/>
</dbReference>
<evidence type="ECO:0000256" key="5">
    <source>
        <dbReference type="ARBA" id="ARBA00022777"/>
    </source>
</evidence>
<dbReference type="SMART" id="SM00388">
    <property type="entry name" value="HisKA"/>
    <property type="match status" value="1"/>
</dbReference>
<dbReference type="Proteomes" id="UP001304671">
    <property type="component" value="Unassembled WGS sequence"/>
</dbReference>
<dbReference type="InterPro" id="IPR003594">
    <property type="entry name" value="HATPase_dom"/>
</dbReference>
<dbReference type="Pfam" id="PF02518">
    <property type="entry name" value="HATPase_c"/>
    <property type="match status" value="1"/>
</dbReference>
<dbReference type="SMART" id="SM00387">
    <property type="entry name" value="HATPase_c"/>
    <property type="match status" value="1"/>
</dbReference>
<dbReference type="InterPro" id="IPR004358">
    <property type="entry name" value="Sig_transdc_His_kin-like_C"/>
</dbReference>
<evidence type="ECO:0000256" key="6">
    <source>
        <dbReference type="SAM" id="Coils"/>
    </source>
</evidence>
<dbReference type="PROSITE" id="PS50112">
    <property type="entry name" value="PAS"/>
    <property type="match status" value="1"/>
</dbReference>
<keyword evidence="4" id="KW-0808">Transferase</keyword>
<dbReference type="PRINTS" id="PR00344">
    <property type="entry name" value="BCTRLSENSOR"/>
</dbReference>
<dbReference type="Gene3D" id="3.30.565.10">
    <property type="entry name" value="Histidine kinase-like ATPase, C-terminal domain"/>
    <property type="match status" value="1"/>
</dbReference>
<dbReference type="PROSITE" id="PS50109">
    <property type="entry name" value="HIS_KIN"/>
    <property type="match status" value="1"/>
</dbReference>
<evidence type="ECO:0000259" key="8">
    <source>
        <dbReference type="PROSITE" id="PS50112"/>
    </source>
</evidence>
<dbReference type="InterPro" id="IPR035965">
    <property type="entry name" value="PAS-like_dom_sf"/>
</dbReference>
<dbReference type="CDD" id="cd00082">
    <property type="entry name" value="HisKA"/>
    <property type="match status" value="1"/>
</dbReference>
<evidence type="ECO:0000259" key="7">
    <source>
        <dbReference type="PROSITE" id="PS50109"/>
    </source>
</evidence>
<dbReference type="Pfam" id="PF00512">
    <property type="entry name" value="HisKA"/>
    <property type="match status" value="1"/>
</dbReference>
<comment type="caution">
    <text evidence="9">The sequence shown here is derived from an EMBL/GenBank/DDBJ whole genome shotgun (WGS) entry which is preliminary data.</text>
</comment>
<organism evidence="9 10">
    <name type="scientific">Arcicella aquatica</name>
    <dbReference type="NCBI Taxonomy" id="217141"/>
    <lineage>
        <taxon>Bacteria</taxon>
        <taxon>Pseudomonadati</taxon>
        <taxon>Bacteroidota</taxon>
        <taxon>Cytophagia</taxon>
        <taxon>Cytophagales</taxon>
        <taxon>Flectobacillaceae</taxon>
        <taxon>Arcicella</taxon>
    </lineage>
</organism>